<evidence type="ECO:0000256" key="2">
    <source>
        <dbReference type="ARBA" id="ARBA00022692"/>
    </source>
</evidence>
<dbReference type="GeneID" id="11530919"/>
<dbReference type="InterPro" id="IPR000644">
    <property type="entry name" value="CBS_dom"/>
</dbReference>
<dbReference type="eggNOG" id="KOG2118">
    <property type="taxonomic scope" value="Eukaryota"/>
</dbReference>
<keyword evidence="5 7" id="KW-0472">Membrane</keyword>
<dbReference type="OrthoDB" id="5353557at2759"/>
<dbReference type="InterPro" id="IPR044751">
    <property type="entry name" value="Ion_transp-like_CBS"/>
</dbReference>
<reference evidence="12 13" key="1">
    <citation type="journal article" date="2011" name="Proc. Natl. Acad. Sci. U.S.A.">
        <title>Evolutionary erosion of yeast sex chromosomes by mating-type switching accidents.</title>
        <authorList>
            <person name="Gordon J.L."/>
            <person name="Armisen D."/>
            <person name="Proux-Wera E."/>
            <person name="Oheigeartaigh S.S."/>
            <person name="Byrne K.P."/>
            <person name="Wolfe K.H."/>
        </authorList>
    </citation>
    <scope>NUCLEOTIDE SEQUENCE [LARGE SCALE GENOMIC DNA]</scope>
    <source>
        <strain evidence="13">ATCC 24235 / CBS 4417 / NBRC 1672 / NRRL Y-8282 / UCD 70-5</strain>
    </source>
</reference>
<dbReference type="EMBL" id="HE612871">
    <property type="protein sequence ID" value="CCE66221.1"/>
    <property type="molecule type" value="Genomic_DNA"/>
</dbReference>
<dbReference type="AlphaFoldDB" id="G8C243"/>
<evidence type="ECO:0000256" key="5">
    <source>
        <dbReference type="ARBA" id="ARBA00023136"/>
    </source>
</evidence>
<dbReference type="STRING" id="1071381.G8C243"/>
<keyword evidence="3" id="KW-0677">Repeat</keyword>
<keyword evidence="2 7" id="KW-0812">Transmembrane</keyword>
<accession>G8C243</accession>
<sequence>MYLYKLRCFVVVSCHLLLPKVALALPLVKDLSASAVVTETSPQLYLVISIGLVLLGGIFAGLTLALMGQDEIYLKVIQTSGSPRERQLASSVLDLLAMGKHQILVTLLLSNVITNETLPIVLDRFIGKNGGGWQAVLFSTVLIVIFGEIIPQSICVKYGLQIGSVLSPYVRLLIYLLYPISYPIAKLLDHILGEDHGTMYKKSGLKTLVNLHQTNGIERLTRDEVTIISAVLDLKDKKVSEIMTPIDKVFTLSSATVLDEDTVNVILNSGFSRIPIYLPNDPNNFIGMLLVKILISYDPEDSLRLSEFPLATLPETLPNTSSLNILNYFQQGKSHMCLVSEKPGESSGALGILTLEDVIEELIGEEIVDESDVYAEQELRNENNFISLNSPLLKSKFRTNTTSYSSLPKFTDRTAAANEVAQRQGLLLKKTSSSKTPVQDGVINHAAHNKLPSNMASNPLKDEPSFVKIKRNIPFGMINGIQSNENINKKSNSLASIHSTKTANTGNDSNISPIMINQSSSNSKFSNKNTIENNNGIVESVITVKGVPKTIIQSTDMDSSQDMEGIGGLLLVHDKSLLQNQNRKQHSSSENEN</sequence>
<feature type="signal peptide" evidence="9">
    <location>
        <begin position="1"/>
        <end position="24"/>
    </location>
</feature>
<dbReference type="GO" id="GO:0030026">
    <property type="term" value="P:intracellular manganese ion homeostasis"/>
    <property type="evidence" value="ECO:0007669"/>
    <property type="project" value="EnsemblFungi"/>
</dbReference>
<dbReference type="PANTHER" id="PTHR12064">
    <property type="entry name" value="METAL TRANSPORTER CNNM"/>
    <property type="match status" value="1"/>
</dbReference>
<keyword evidence="6" id="KW-0129">CBS domain</keyword>
<dbReference type="CDD" id="cd04590">
    <property type="entry name" value="CBS_pair_CorC_HlyC_assoc"/>
    <property type="match status" value="1"/>
</dbReference>
<dbReference type="OMA" id="QGKSHMC"/>
<dbReference type="Proteomes" id="UP000005666">
    <property type="component" value="Chromosome 16"/>
</dbReference>
<feature type="domain" description="CNNM transmembrane" evidence="11">
    <location>
        <begin position="38"/>
        <end position="224"/>
    </location>
</feature>
<dbReference type="Pfam" id="PF01595">
    <property type="entry name" value="CNNM"/>
    <property type="match status" value="1"/>
</dbReference>
<dbReference type="PROSITE" id="PS51371">
    <property type="entry name" value="CBS"/>
    <property type="match status" value="1"/>
</dbReference>
<evidence type="ECO:0000313" key="12">
    <source>
        <dbReference type="EMBL" id="CCE66221.1"/>
    </source>
</evidence>
<dbReference type="FunFam" id="3.10.580.10:FF:000006">
    <property type="entry name" value="DUF21 and CBS domain protein"/>
    <property type="match status" value="1"/>
</dbReference>
<evidence type="ECO:0000259" key="10">
    <source>
        <dbReference type="PROSITE" id="PS51371"/>
    </source>
</evidence>
<feature type="domain" description="CBS" evidence="10">
    <location>
        <begin position="305"/>
        <end position="370"/>
    </location>
</feature>
<evidence type="ECO:0000256" key="4">
    <source>
        <dbReference type="ARBA" id="ARBA00022989"/>
    </source>
</evidence>
<keyword evidence="9" id="KW-0732">Signal</keyword>
<feature type="transmembrane region" description="Helical" evidence="8">
    <location>
        <begin position="158"/>
        <end position="178"/>
    </location>
</feature>
<dbReference type="SUPFAM" id="SSF54631">
    <property type="entry name" value="CBS-domain pair"/>
    <property type="match status" value="1"/>
</dbReference>
<evidence type="ECO:0000259" key="11">
    <source>
        <dbReference type="PROSITE" id="PS51846"/>
    </source>
</evidence>
<evidence type="ECO:0008006" key="14">
    <source>
        <dbReference type="Google" id="ProtNLM"/>
    </source>
</evidence>
<dbReference type="GO" id="GO:0016020">
    <property type="term" value="C:membrane"/>
    <property type="evidence" value="ECO:0007669"/>
    <property type="project" value="UniProtKB-SubCell"/>
</dbReference>
<dbReference type="HOGENOM" id="CLU_011310_3_1_1"/>
<dbReference type="InterPro" id="IPR045095">
    <property type="entry name" value="ACDP"/>
</dbReference>
<dbReference type="Gene3D" id="3.10.580.10">
    <property type="entry name" value="CBS-domain"/>
    <property type="match status" value="1"/>
</dbReference>
<evidence type="ECO:0000256" key="6">
    <source>
        <dbReference type="PROSITE-ProRule" id="PRU00703"/>
    </source>
</evidence>
<evidence type="ECO:0000256" key="7">
    <source>
        <dbReference type="PROSITE-ProRule" id="PRU01193"/>
    </source>
</evidence>
<protein>
    <recommendedName>
        <fullName evidence="14">CNNM transmembrane domain-containing protein</fullName>
    </recommendedName>
</protein>
<organism evidence="12 13">
    <name type="scientific">Tetrapisispora phaffii (strain ATCC 24235 / CBS 4417 / NBRC 1672 / NRRL Y-8282 / UCD 70-5)</name>
    <name type="common">Yeast</name>
    <name type="synonym">Fabospora phaffii</name>
    <dbReference type="NCBI Taxonomy" id="1071381"/>
    <lineage>
        <taxon>Eukaryota</taxon>
        <taxon>Fungi</taxon>
        <taxon>Dikarya</taxon>
        <taxon>Ascomycota</taxon>
        <taxon>Saccharomycotina</taxon>
        <taxon>Saccharomycetes</taxon>
        <taxon>Saccharomycetales</taxon>
        <taxon>Saccharomycetaceae</taxon>
        <taxon>Tetrapisispora</taxon>
    </lineage>
</organism>
<evidence type="ECO:0000256" key="3">
    <source>
        <dbReference type="ARBA" id="ARBA00022737"/>
    </source>
</evidence>
<dbReference type="PROSITE" id="PS51846">
    <property type="entry name" value="CNNM"/>
    <property type="match status" value="1"/>
</dbReference>
<dbReference type="KEGG" id="tpf:TPHA_0P00630"/>
<feature type="chain" id="PRO_5003508795" description="CNNM transmembrane domain-containing protein" evidence="9">
    <location>
        <begin position="25"/>
        <end position="593"/>
    </location>
</feature>
<dbReference type="InterPro" id="IPR002550">
    <property type="entry name" value="CNNM"/>
</dbReference>
<keyword evidence="4 7" id="KW-1133">Transmembrane helix</keyword>
<evidence type="ECO:0000313" key="13">
    <source>
        <dbReference type="Proteomes" id="UP000005666"/>
    </source>
</evidence>
<dbReference type="GO" id="GO:0007005">
    <property type="term" value="P:mitochondrion organization"/>
    <property type="evidence" value="ECO:0007669"/>
    <property type="project" value="EnsemblFungi"/>
</dbReference>
<dbReference type="GO" id="GO:0010961">
    <property type="term" value="P:intracellular magnesium ion homeostasis"/>
    <property type="evidence" value="ECO:0007669"/>
    <property type="project" value="EnsemblFungi"/>
</dbReference>
<gene>
    <name evidence="12" type="primary">TPHA0P00630</name>
    <name evidence="12" type="ordered locus">TPHA_0P00630</name>
</gene>
<evidence type="ECO:0000256" key="1">
    <source>
        <dbReference type="ARBA" id="ARBA00004141"/>
    </source>
</evidence>
<dbReference type="InterPro" id="IPR046342">
    <property type="entry name" value="CBS_dom_sf"/>
</dbReference>
<comment type="subcellular location">
    <subcellularLocation>
        <location evidence="1">Membrane</location>
        <topology evidence="1">Multi-pass membrane protein</topology>
    </subcellularLocation>
</comment>
<feature type="transmembrane region" description="Helical" evidence="8">
    <location>
        <begin position="44"/>
        <end position="67"/>
    </location>
</feature>
<proteinExistence type="predicted"/>
<name>G8C243_TETPH</name>
<dbReference type="GO" id="GO:0005737">
    <property type="term" value="C:cytoplasm"/>
    <property type="evidence" value="ECO:0007669"/>
    <property type="project" value="TreeGrafter"/>
</dbReference>
<evidence type="ECO:0000256" key="9">
    <source>
        <dbReference type="SAM" id="SignalP"/>
    </source>
</evidence>
<feature type="transmembrane region" description="Helical" evidence="8">
    <location>
        <begin position="133"/>
        <end position="151"/>
    </location>
</feature>
<dbReference type="RefSeq" id="XP_003688655.1">
    <property type="nucleotide sequence ID" value="XM_003688607.1"/>
</dbReference>
<keyword evidence="13" id="KW-1185">Reference proteome</keyword>
<evidence type="ECO:0000256" key="8">
    <source>
        <dbReference type="SAM" id="Phobius"/>
    </source>
</evidence>
<dbReference type="PANTHER" id="PTHR12064:SF97">
    <property type="entry name" value="METAL TRANSPORTER CNNM-5"/>
    <property type="match status" value="1"/>
</dbReference>